<accession>A0A0K1JG36</accession>
<dbReference type="Pfam" id="PF00248">
    <property type="entry name" value="Aldo_ket_red"/>
    <property type="match status" value="1"/>
</dbReference>
<dbReference type="Gene3D" id="3.20.20.100">
    <property type="entry name" value="NADP-dependent oxidoreductase domain"/>
    <property type="match status" value="1"/>
</dbReference>
<proteinExistence type="predicted"/>
<dbReference type="Proteomes" id="UP000066480">
    <property type="component" value="Chromosome"/>
</dbReference>
<feature type="domain" description="NADP-dependent oxidoreductase" evidence="1">
    <location>
        <begin position="5"/>
        <end position="300"/>
    </location>
</feature>
<dbReference type="InterPro" id="IPR023210">
    <property type="entry name" value="NADP_OxRdtase_dom"/>
</dbReference>
<organism evidence="2 3">
    <name type="scientific">Luteipulveratus mongoliensis</name>
    <dbReference type="NCBI Taxonomy" id="571913"/>
    <lineage>
        <taxon>Bacteria</taxon>
        <taxon>Bacillati</taxon>
        <taxon>Actinomycetota</taxon>
        <taxon>Actinomycetes</taxon>
        <taxon>Micrococcales</taxon>
        <taxon>Dermacoccaceae</taxon>
        <taxon>Luteipulveratus</taxon>
    </lineage>
</organism>
<evidence type="ECO:0000313" key="2">
    <source>
        <dbReference type="EMBL" id="AKU15666.1"/>
    </source>
</evidence>
<dbReference type="KEGG" id="lmoi:VV02_07050"/>
<name>A0A0K1JG36_9MICO</name>
<dbReference type="InterPro" id="IPR050523">
    <property type="entry name" value="AKR_Detox_Biosynth"/>
</dbReference>
<dbReference type="PANTHER" id="PTHR43364:SF6">
    <property type="entry name" value="OXIDOREDUCTASE-RELATED"/>
    <property type="match status" value="1"/>
</dbReference>
<dbReference type="EMBL" id="CP011112">
    <property type="protein sequence ID" value="AKU15666.1"/>
    <property type="molecule type" value="Genomic_DNA"/>
</dbReference>
<keyword evidence="3" id="KW-1185">Reference proteome</keyword>
<reference evidence="2 3" key="1">
    <citation type="submission" date="2015-03" db="EMBL/GenBank/DDBJ databases">
        <title>Luteipulveratus halotolerans sp. nov., a novel actinobacterium (Dermacoccaceae) from Sarawak, Malaysia.</title>
        <authorList>
            <person name="Juboi H."/>
            <person name="Basik A."/>
            <person name="Shamsul S.S."/>
            <person name="Arnold P."/>
            <person name="Schmitt E.K."/>
            <person name="Sanglier J.-J."/>
            <person name="Yeo T."/>
        </authorList>
    </citation>
    <scope>NUCLEOTIDE SEQUENCE [LARGE SCALE GENOMIC DNA]</scope>
    <source>
        <strain evidence="2 3">MN07-A0370</strain>
    </source>
</reference>
<gene>
    <name evidence="2" type="ORF">VV02_07050</name>
</gene>
<dbReference type="AlphaFoldDB" id="A0A0K1JG36"/>
<dbReference type="STRING" id="571913.VV02_07050"/>
<evidence type="ECO:0000259" key="1">
    <source>
        <dbReference type="Pfam" id="PF00248"/>
    </source>
</evidence>
<protein>
    <submittedName>
        <fullName evidence="2">Oxidoreductase</fullName>
    </submittedName>
</protein>
<evidence type="ECO:0000313" key="3">
    <source>
        <dbReference type="Proteomes" id="UP000066480"/>
    </source>
</evidence>
<dbReference type="InterPro" id="IPR036812">
    <property type="entry name" value="NAD(P)_OxRdtase_dom_sf"/>
</dbReference>
<sequence length="302" mass="32256">MAEQLVLGTMYFGGRTDAATSHALIDRFVEAGGRMLDTANCYAFWAGGSGLSEAALGEWLRAKPGADVELASKVGVNPAGDGIEGLGVAVVRRELAASLERLGRERLDVYWAHGEDRSTPDEEVVATFGSLVQEGLVGRIGLSNHPTWRVERFRQLASQQGLPAFDLLQLTTSYVEPRPGAAVEGKDHPYGFANLETADYLATHPDVQLWAYSPLIQGAFDREDRPLPSAYDHPGTTARLAALGAVASEVGAKPGQVVLAWLLARGVRPIIGASSVAQLDEAIEAASLTLTGDQRRRLDEPA</sequence>
<dbReference type="RefSeq" id="WP_052590684.1">
    <property type="nucleotide sequence ID" value="NZ_CP011112.1"/>
</dbReference>
<dbReference type="GO" id="GO:0005829">
    <property type="term" value="C:cytosol"/>
    <property type="evidence" value="ECO:0007669"/>
    <property type="project" value="TreeGrafter"/>
</dbReference>
<dbReference type="SUPFAM" id="SSF51430">
    <property type="entry name" value="NAD(P)-linked oxidoreductase"/>
    <property type="match status" value="1"/>
</dbReference>
<dbReference type="PANTHER" id="PTHR43364">
    <property type="entry name" value="NADH-SPECIFIC METHYLGLYOXAL REDUCTASE-RELATED"/>
    <property type="match status" value="1"/>
</dbReference>